<dbReference type="CDD" id="cd19097">
    <property type="entry name" value="AKR_unchar"/>
    <property type="match status" value="1"/>
</dbReference>
<dbReference type="PANTHER" id="PTHR43312:SF1">
    <property type="entry name" value="NADP-DEPENDENT OXIDOREDUCTASE DOMAIN-CONTAINING PROTEIN"/>
    <property type="match status" value="1"/>
</dbReference>
<dbReference type="InterPro" id="IPR023210">
    <property type="entry name" value="NADP_OxRdtase_dom"/>
</dbReference>
<dbReference type="eggNOG" id="COG0667">
    <property type="taxonomic scope" value="Bacteria"/>
</dbReference>
<sequence length="284" mass="32541">MALGTVQFGLDYGINNPKGQVSYEHIKAILMEAHQNGINLLDTAAMYGNSEAMLGNALQELQLSFKIVSKLPAEVTTGGVLPEVRQSLEKLQVAVLYGYLFHDFDTFKQNSALLEELVQAKKQGMVNKIGFSVYYPHQVEYLFDHHISFDLVQLPYNLLDQRFEYLFPVLKKQRIEVHNRSAFLQGLFFKDSQSLPVHFQSIESKINTLHELSQQHQIPLAALLLNFVQLQQNIDQVVIGVDAIAHLKDNLMSVDFLEKTRNIYSDLKQLKEDNEQIILPFHWK</sequence>
<accession>A1ZCJ4</accession>
<name>A1ZCJ4_MICM2</name>
<evidence type="ECO:0000313" key="2">
    <source>
        <dbReference type="EMBL" id="EAY31996.1"/>
    </source>
</evidence>
<organism evidence="2 3">
    <name type="scientific">Microscilla marina ATCC 23134</name>
    <dbReference type="NCBI Taxonomy" id="313606"/>
    <lineage>
        <taxon>Bacteria</taxon>
        <taxon>Pseudomonadati</taxon>
        <taxon>Bacteroidota</taxon>
        <taxon>Cytophagia</taxon>
        <taxon>Cytophagales</taxon>
        <taxon>Microscillaceae</taxon>
        <taxon>Microscilla</taxon>
    </lineage>
</organism>
<comment type="caution">
    <text evidence="2">The sequence shown here is derived from an EMBL/GenBank/DDBJ whole genome shotgun (WGS) entry which is preliminary data.</text>
</comment>
<dbReference type="Proteomes" id="UP000004095">
    <property type="component" value="Unassembled WGS sequence"/>
</dbReference>
<evidence type="ECO:0000259" key="1">
    <source>
        <dbReference type="Pfam" id="PF00248"/>
    </source>
</evidence>
<dbReference type="Pfam" id="PF00248">
    <property type="entry name" value="Aldo_ket_red"/>
    <property type="match status" value="1"/>
</dbReference>
<dbReference type="InterPro" id="IPR053135">
    <property type="entry name" value="AKR2_Oxidoreductase"/>
</dbReference>
<dbReference type="EMBL" id="AAWS01000001">
    <property type="protein sequence ID" value="EAY31996.1"/>
    <property type="molecule type" value="Genomic_DNA"/>
</dbReference>
<dbReference type="SUPFAM" id="SSF51430">
    <property type="entry name" value="NAD(P)-linked oxidoreductase"/>
    <property type="match status" value="1"/>
</dbReference>
<dbReference type="PANTHER" id="PTHR43312">
    <property type="entry name" value="D-THREO-ALDOSE 1-DEHYDROGENASE"/>
    <property type="match status" value="1"/>
</dbReference>
<gene>
    <name evidence="2" type="ORF">M23134_02025</name>
</gene>
<protein>
    <submittedName>
        <fullName evidence="2">Aldo/keto reductase</fullName>
    </submittedName>
</protein>
<dbReference type="InterPro" id="IPR036812">
    <property type="entry name" value="NAD(P)_OxRdtase_dom_sf"/>
</dbReference>
<evidence type="ECO:0000313" key="3">
    <source>
        <dbReference type="Proteomes" id="UP000004095"/>
    </source>
</evidence>
<feature type="domain" description="NADP-dependent oxidoreductase" evidence="1">
    <location>
        <begin position="1"/>
        <end position="270"/>
    </location>
</feature>
<dbReference type="Gene3D" id="3.20.20.100">
    <property type="entry name" value="NADP-dependent oxidoreductase domain"/>
    <property type="match status" value="1"/>
</dbReference>
<dbReference type="AlphaFoldDB" id="A1ZCJ4"/>
<proteinExistence type="predicted"/>
<reference evidence="2 3" key="1">
    <citation type="submission" date="2007-01" db="EMBL/GenBank/DDBJ databases">
        <authorList>
            <person name="Haygood M."/>
            <person name="Podell S."/>
            <person name="Anderson C."/>
            <person name="Hopkinson B."/>
            <person name="Roe K."/>
            <person name="Barbeau K."/>
            <person name="Gaasterland T."/>
            <person name="Ferriera S."/>
            <person name="Johnson J."/>
            <person name="Kravitz S."/>
            <person name="Beeson K."/>
            <person name="Sutton G."/>
            <person name="Rogers Y.-H."/>
            <person name="Friedman R."/>
            <person name="Frazier M."/>
            <person name="Venter J.C."/>
        </authorList>
    </citation>
    <scope>NUCLEOTIDE SEQUENCE [LARGE SCALE GENOMIC DNA]</scope>
    <source>
        <strain evidence="2 3">ATCC 23134</strain>
    </source>
</reference>
<keyword evidence="3" id="KW-1185">Reference proteome</keyword>